<dbReference type="PANTHER" id="PTHR30592">
    <property type="entry name" value="FORMATE DEHYDROGENASE"/>
    <property type="match status" value="1"/>
</dbReference>
<dbReference type="GO" id="GO:0097163">
    <property type="term" value="F:sulfur carrier activity"/>
    <property type="evidence" value="ECO:0007669"/>
    <property type="project" value="UniProtKB-UniRule"/>
</dbReference>
<keyword evidence="1 3" id="KW-0963">Cytoplasm</keyword>
<proteinExistence type="inferred from homology"/>
<organism evidence="4 5">
    <name type="scientific">Aliidongia dinghuensis</name>
    <dbReference type="NCBI Taxonomy" id="1867774"/>
    <lineage>
        <taxon>Bacteria</taxon>
        <taxon>Pseudomonadati</taxon>
        <taxon>Pseudomonadota</taxon>
        <taxon>Alphaproteobacteria</taxon>
        <taxon>Rhodospirillales</taxon>
        <taxon>Dongiaceae</taxon>
        <taxon>Aliidongia</taxon>
    </lineage>
</organism>
<dbReference type="GO" id="GO:0006777">
    <property type="term" value="P:Mo-molybdopterin cofactor biosynthetic process"/>
    <property type="evidence" value="ECO:0007669"/>
    <property type="project" value="UniProtKB-UniRule"/>
</dbReference>
<dbReference type="NCBIfam" id="TIGR00129">
    <property type="entry name" value="fdhD_narQ"/>
    <property type="match status" value="1"/>
</dbReference>
<comment type="similarity">
    <text evidence="3">Belongs to the FdhD family.</text>
</comment>
<dbReference type="EMBL" id="BMJQ01000011">
    <property type="protein sequence ID" value="GGF31262.1"/>
    <property type="molecule type" value="Genomic_DNA"/>
</dbReference>
<dbReference type="Gene3D" id="3.10.20.10">
    <property type="match status" value="1"/>
</dbReference>
<dbReference type="Gene3D" id="3.40.140.10">
    <property type="entry name" value="Cytidine Deaminase, domain 2"/>
    <property type="match status" value="1"/>
</dbReference>
<dbReference type="SUPFAM" id="SSF53927">
    <property type="entry name" value="Cytidine deaminase-like"/>
    <property type="match status" value="1"/>
</dbReference>
<keyword evidence="5" id="KW-1185">Reference proteome</keyword>
<comment type="caution">
    <text evidence="4">The sequence shown here is derived from an EMBL/GenBank/DDBJ whole genome shotgun (WGS) entry which is preliminary data.</text>
</comment>
<dbReference type="InterPro" id="IPR003786">
    <property type="entry name" value="FdhD"/>
</dbReference>
<reference evidence="4" key="2">
    <citation type="submission" date="2020-09" db="EMBL/GenBank/DDBJ databases">
        <authorList>
            <person name="Sun Q."/>
            <person name="Zhou Y."/>
        </authorList>
    </citation>
    <scope>NUCLEOTIDE SEQUENCE</scope>
    <source>
        <strain evidence="4">CGMCC 1.15725</strain>
    </source>
</reference>
<protein>
    <recommendedName>
        <fullName evidence="3">Sulfur carrier protein FdhD</fullName>
    </recommendedName>
</protein>
<evidence type="ECO:0000256" key="2">
    <source>
        <dbReference type="ARBA" id="ARBA00023150"/>
    </source>
</evidence>
<evidence type="ECO:0000256" key="3">
    <source>
        <dbReference type="HAMAP-Rule" id="MF_00187"/>
    </source>
</evidence>
<reference evidence="4" key="1">
    <citation type="journal article" date="2014" name="Int. J. Syst. Evol. Microbiol.">
        <title>Complete genome sequence of Corynebacterium casei LMG S-19264T (=DSM 44701T), isolated from a smear-ripened cheese.</title>
        <authorList>
            <consortium name="US DOE Joint Genome Institute (JGI-PGF)"/>
            <person name="Walter F."/>
            <person name="Albersmeier A."/>
            <person name="Kalinowski J."/>
            <person name="Ruckert C."/>
        </authorList>
    </citation>
    <scope>NUCLEOTIDE SEQUENCE</scope>
    <source>
        <strain evidence="4">CGMCC 1.15725</strain>
    </source>
</reference>
<dbReference type="InterPro" id="IPR016193">
    <property type="entry name" value="Cytidine_deaminase-like"/>
</dbReference>
<evidence type="ECO:0000313" key="4">
    <source>
        <dbReference type="EMBL" id="GGF31262.1"/>
    </source>
</evidence>
<dbReference type="GO" id="GO:0016783">
    <property type="term" value="F:sulfurtransferase activity"/>
    <property type="evidence" value="ECO:0007669"/>
    <property type="project" value="InterPro"/>
</dbReference>
<dbReference type="PANTHER" id="PTHR30592:SF1">
    <property type="entry name" value="SULFUR CARRIER PROTEIN FDHD"/>
    <property type="match status" value="1"/>
</dbReference>
<comment type="subcellular location">
    <subcellularLocation>
        <location evidence="3">Cytoplasm</location>
    </subcellularLocation>
</comment>
<dbReference type="Pfam" id="PF02634">
    <property type="entry name" value="FdhD-NarQ"/>
    <property type="match status" value="1"/>
</dbReference>
<dbReference type="Proteomes" id="UP000646365">
    <property type="component" value="Unassembled WGS sequence"/>
</dbReference>
<evidence type="ECO:0000256" key="1">
    <source>
        <dbReference type="ARBA" id="ARBA00022490"/>
    </source>
</evidence>
<dbReference type="HAMAP" id="MF_00187">
    <property type="entry name" value="FdhD"/>
    <property type="match status" value="1"/>
</dbReference>
<comment type="function">
    <text evidence="3">Required for formate dehydrogenase (FDH) activity. Acts as a sulfur carrier protein that transfers sulfur from IscS to the molybdenum cofactor prior to its insertion into FDH.</text>
</comment>
<gene>
    <name evidence="3 4" type="primary">fdhD</name>
    <name evidence="4" type="ORF">GCM10011611_41750</name>
</gene>
<feature type="active site" description="Cysteine persulfide intermediate" evidence="3">
    <location>
        <position position="121"/>
    </location>
</feature>
<dbReference type="AlphaFoldDB" id="A0A8J2YWX7"/>
<dbReference type="PIRSF" id="PIRSF015626">
    <property type="entry name" value="FdhD"/>
    <property type="match status" value="1"/>
</dbReference>
<comment type="caution">
    <text evidence="3">Lacks conserved residue(s) required for the propagation of feature annotation.</text>
</comment>
<keyword evidence="2 3" id="KW-0501">Molybdenum cofactor biosynthesis</keyword>
<name>A0A8J2YWX7_9PROT</name>
<dbReference type="GO" id="GO:0005737">
    <property type="term" value="C:cytoplasm"/>
    <property type="evidence" value="ECO:0007669"/>
    <property type="project" value="UniProtKB-SubCell"/>
</dbReference>
<accession>A0A8J2YWX7</accession>
<dbReference type="RefSeq" id="WP_189049367.1">
    <property type="nucleotide sequence ID" value="NZ_BMJQ01000011.1"/>
</dbReference>
<sequence>MKQAARSAQLPPSDGPGVVEREAWRLGATTEPIPVRLIEEVPVALVFNGVSHAVMLASPCDLADFALGFALSESIIASADELLDLEVVPIGEGMEVRLTITQRRFAGLKDRRRALIGRTGCGLCGVESLDDAMRPLPRLEDRTMLSLKAIRRALDGLEPRQRLNRLAGAVHAAAWAGWDGQIVHLAEDVGRHNAFDKVIGAMAARPGGRPPGFAVLTSRLSYELVQKAATTGISALVAISAPTALAVEAAERAGLCLVALARADSVTVYAGADRIADLKEVS</sequence>
<evidence type="ECO:0000313" key="5">
    <source>
        <dbReference type="Proteomes" id="UP000646365"/>
    </source>
</evidence>